<feature type="region of interest" description="Disordered" evidence="11">
    <location>
        <begin position="1"/>
        <end position="21"/>
    </location>
</feature>
<comment type="function">
    <text evidence="10">Required for proper folding and/or the stability of a subset of proteins in the endoplasmic reticulum. Component of glycosylphosphatidylinositol-mannosyltransferase 1 which transfers the first of the 4 mannoses in the GPI-anchor precursors during GPI-anchor biosynthesis. Probably acts by stabilizing the mannosyltransferase GPI14.</text>
</comment>
<dbReference type="InterPro" id="IPR013233">
    <property type="entry name" value="PIG-X/PBN1"/>
</dbReference>
<keyword evidence="4 10" id="KW-0337">GPI-anchor biosynthesis</keyword>
<evidence type="ECO:0000256" key="5">
    <source>
        <dbReference type="ARBA" id="ARBA00022692"/>
    </source>
</evidence>
<dbReference type="PANTHER" id="PTHR28650:SF1">
    <property type="entry name" value="PHOSPHATIDYLINOSITOL-GLYCAN BIOSYNTHESIS CLASS X PROTEIN"/>
    <property type="match status" value="1"/>
</dbReference>
<dbReference type="SMART" id="SM00780">
    <property type="entry name" value="PIG-X"/>
    <property type="match status" value="1"/>
</dbReference>
<comment type="subcellular location">
    <subcellularLocation>
        <location evidence="1 10">Endoplasmic reticulum membrane</location>
        <topology evidence="1 10">Single-pass membrane protein</topology>
    </subcellularLocation>
</comment>
<name>A0A409W3H7_9AGAR</name>
<evidence type="ECO:0000256" key="6">
    <source>
        <dbReference type="ARBA" id="ARBA00022824"/>
    </source>
</evidence>
<comment type="caution">
    <text evidence="12">The sequence shown here is derived from an EMBL/GenBank/DDBJ whole genome shotgun (WGS) entry which is preliminary data.</text>
</comment>
<dbReference type="PANTHER" id="PTHR28650">
    <property type="entry name" value="PHOSPHATIDYLINOSITOL-GLYCAN BIOSYNTHESIS CLASS X PROTEIN"/>
    <property type="match status" value="1"/>
</dbReference>
<dbReference type="EMBL" id="NHYE01005425">
    <property type="protein sequence ID" value="PPQ73061.1"/>
    <property type="molecule type" value="Genomic_DNA"/>
</dbReference>
<dbReference type="InParanoid" id="A0A409W3H7"/>
<evidence type="ECO:0000256" key="10">
    <source>
        <dbReference type="RuleBase" id="RU366056"/>
    </source>
</evidence>
<keyword evidence="13" id="KW-1185">Reference proteome</keyword>
<evidence type="ECO:0000256" key="3">
    <source>
        <dbReference type="ARBA" id="ARBA00010345"/>
    </source>
</evidence>
<evidence type="ECO:0000256" key="1">
    <source>
        <dbReference type="ARBA" id="ARBA00004389"/>
    </source>
</evidence>
<organism evidence="12 13">
    <name type="scientific">Gymnopilus dilepis</name>
    <dbReference type="NCBI Taxonomy" id="231916"/>
    <lineage>
        <taxon>Eukaryota</taxon>
        <taxon>Fungi</taxon>
        <taxon>Dikarya</taxon>
        <taxon>Basidiomycota</taxon>
        <taxon>Agaricomycotina</taxon>
        <taxon>Agaricomycetes</taxon>
        <taxon>Agaricomycetidae</taxon>
        <taxon>Agaricales</taxon>
        <taxon>Agaricineae</taxon>
        <taxon>Hymenogastraceae</taxon>
        <taxon>Gymnopilus</taxon>
    </lineage>
</organism>
<dbReference type="InterPro" id="IPR040039">
    <property type="entry name" value="PIGX"/>
</dbReference>
<evidence type="ECO:0000256" key="7">
    <source>
        <dbReference type="ARBA" id="ARBA00022989"/>
    </source>
</evidence>
<evidence type="ECO:0000313" key="13">
    <source>
        <dbReference type="Proteomes" id="UP000284706"/>
    </source>
</evidence>
<dbReference type="OrthoDB" id="5546453at2759"/>
<protein>
    <recommendedName>
        <fullName evidence="10">Protein PBN1</fullName>
    </recommendedName>
</protein>
<keyword evidence="9" id="KW-0325">Glycoprotein</keyword>
<dbReference type="UniPathway" id="UPA00196"/>
<evidence type="ECO:0000256" key="9">
    <source>
        <dbReference type="ARBA" id="ARBA00023180"/>
    </source>
</evidence>
<dbReference type="Pfam" id="PF08320">
    <property type="entry name" value="PIG-X"/>
    <property type="match status" value="1"/>
</dbReference>
<keyword evidence="7 10" id="KW-1133">Transmembrane helix</keyword>
<accession>A0A409W3H7</accession>
<dbReference type="GO" id="GO:0005789">
    <property type="term" value="C:endoplasmic reticulum membrane"/>
    <property type="evidence" value="ECO:0007669"/>
    <property type="project" value="UniProtKB-SubCell"/>
</dbReference>
<keyword evidence="8 10" id="KW-0472">Membrane</keyword>
<proteinExistence type="inferred from homology"/>
<evidence type="ECO:0000256" key="11">
    <source>
        <dbReference type="SAM" id="MobiDB-lite"/>
    </source>
</evidence>
<evidence type="ECO:0000256" key="2">
    <source>
        <dbReference type="ARBA" id="ARBA00004687"/>
    </source>
</evidence>
<gene>
    <name evidence="12" type="ORF">CVT26_014653</name>
</gene>
<dbReference type="Proteomes" id="UP000284706">
    <property type="component" value="Unassembled WGS sequence"/>
</dbReference>
<feature type="transmembrane region" description="Helical" evidence="10">
    <location>
        <begin position="190"/>
        <end position="209"/>
    </location>
</feature>
<evidence type="ECO:0000313" key="12">
    <source>
        <dbReference type="EMBL" id="PPQ73061.1"/>
    </source>
</evidence>
<keyword evidence="6 10" id="KW-0256">Endoplasmic reticulum</keyword>
<keyword evidence="5 10" id="KW-0812">Transmembrane</keyword>
<comment type="similarity">
    <text evidence="3 10">Belongs to the PIGX family.</text>
</comment>
<dbReference type="GO" id="GO:0006506">
    <property type="term" value="P:GPI anchor biosynthetic process"/>
    <property type="evidence" value="ECO:0007669"/>
    <property type="project" value="UniProtKB-UniPathway"/>
</dbReference>
<comment type="pathway">
    <text evidence="2 10">Glycolipid biosynthesis; glycosylphosphatidylinositol-anchor biosynthesis.</text>
</comment>
<evidence type="ECO:0000256" key="8">
    <source>
        <dbReference type="ARBA" id="ARBA00023136"/>
    </source>
</evidence>
<evidence type="ECO:0000256" key="4">
    <source>
        <dbReference type="ARBA" id="ARBA00022502"/>
    </source>
</evidence>
<sequence length="229" mass="25213">MAYITSNLGPPKGFHPTSKTTIHLPEPASSYKSCTLNLYYTLPPPVFVDTHELAQREASYTFKHWGSRDLEKPVHALPDEISELLLDVNFLEGAGRAVEEGMSVDVDVPMHLRYGKPRTPQSSEEVKTGPYEEIRAKGDGSSISLPQHIMSALPGADSEKDRVLMSILPPVDVIETSSTLFLPLGNPRNLAIVEGTTVVTILLCFAFLIRASWRTATRLSKDSPRPKTS</sequence>
<dbReference type="AlphaFoldDB" id="A0A409W3H7"/>
<dbReference type="STRING" id="231916.A0A409W3H7"/>
<reference evidence="12 13" key="1">
    <citation type="journal article" date="2018" name="Evol. Lett.">
        <title>Horizontal gene cluster transfer increased hallucinogenic mushroom diversity.</title>
        <authorList>
            <person name="Reynolds H.T."/>
            <person name="Vijayakumar V."/>
            <person name="Gluck-Thaler E."/>
            <person name="Korotkin H.B."/>
            <person name="Matheny P.B."/>
            <person name="Slot J.C."/>
        </authorList>
    </citation>
    <scope>NUCLEOTIDE SEQUENCE [LARGE SCALE GENOMIC DNA]</scope>
    <source>
        <strain evidence="12 13">SRW20</strain>
    </source>
</reference>